<protein>
    <submittedName>
        <fullName evidence="2">Uncharacterized protein</fullName>
    </submittedName>
</protein>
<feature type="transmembrane region" description="Helical" evidence="1">
    <location>
        <begin position="90"/>
        <end position="109"/>
    </location>
</feature>
<proteinExistence type="predicted"/>
<reference evidence="2 3" key="1">
    <citation type="submission" date="2021-01" db="EMBL/GenBank/DDBJ databases">
        <title>Whole genome shotgun sequence of Catellatospora chokoriensis NBRC 107358.</title>
        <authorList>
            <person name="Komaki H."/>
            <person name="Tamura T."/>
        </authorList>
    </citation>
    <scope>NUCLEOTIDE SEQUENCE [LARGE SCALE GENOMIC DNA]</scope>
    <source>
        <strain evidence="2 3">NBRC 107358</strain>
    </source>
</reference>
<organism evidence="2 3">
    <name type="scientific">Catellatospora chokoriensis</name>
    <dbReference type="NCBI Taxonomy" id="310353"/>
    <lineage>
        <taxon>Bacteria</taxon>
        <taxon>Bacillati</taxon>
        <taxon>Actinomycetota</taxon>
        <taxon>Actinomycetes</taxon>
        <taxon>Micromonosporales</taxon>
        <taxon>Micromonosporaceae</taxon>
        <taxon>Catellatospora</taxon>
    </lineage>
</organism>
<evidence type="ECO:0000256" key="1">
    <source>
        <dbReference type="SAM" id="Phobius"/>
    </source>
</evidence>
<dbReference type="Proteomes" id="UP000619293">
    <property type="component" value="Unassembled WGS sequence"/>
</dbReference>
<dbReference type="AlphaFoldDB" id="A0A8J3K490"/>
<name>A0A8J3K490_9ACTN</name>
<gene>
    <name evidence="2" type="ORF">Cch02nite_34770</name>
</gene>
<evidence type="ECO:0000313" key="2">
    <source>
        <dbReference type="EMBL" id="GIF90033.1"/>
    </source>
</evidence>
<feature type="transmembrane region" description="Helical" evidence="1">
    <location>
        <begin position="20"/>
        <end position="42"/>
    </location>
</feature>
<keyword evidence="3" id="KW-1185">Reference proteome</keyword>
<feature type="transmembrane region" description="Helical" evidence="1">
    <location>
        <begin position="121"/>
        <end position="143"/>
    </location>
</feature>
<comment type="caution">
    <text evidence="2">The sequence shown here is derived from an EMBL/GenBank/DDBJ whole genome shotgun (WGS) entry which is preliminary data.</text>
</comment>
<keyword evidence="1" id="KW-0812">Transmembrane</keyword>
<evidence type="ECO:0000313" key="3">
    <source>
        <dbReference type="Proteomes" id="UP000619293"/>
    </source>
</evidence>
<keyword evidence="1" id="KW-0472">Membrane</keyword>
<sequence length="179" mass="19540">MTIGLTALAFARSDEPLGEWWLGLVFFGLFFVAELTGLQFEVRRHGMILTLADVPFLLALAYLPPVTLLIVRLAVYSLAQWRRGTAPVKAAFNIALLGASTAFANLVVVEQGPIQFDDPRSWLVLVVAVLTSVVVAAAGVVGVRSRWSRAGSPRRRWRSPCCRAFWWPASTPPSGSPCC</sequence>
<dbReference type="EMBL" id="BONG01000020">
    <property type="protein sequence ID" value="GIF90033.1"/>
    <property type="molecule type" value="Genomic_DNA"/>
</dbReference>
<keyword evidence="1" id="KW-1133">Transmembrane helix</keyword>
<accession>A0A8J3K490</accession>
<feature type="transmembrane region" description="Helical" evidence="1">
    <location>
        <begin position="54"/>
        <end position="78"/>
    </location>
</feature>